<feature type="compositionally biased region" description="Basic and acidic residues" evidence="2">
    <location>
        <begin position="1"/>
        <end position="14"/>
    </location>
</feature>
<dbReference type="GO" id="GO:0046348">
    <property type="term" value="P:amino sugar catabolic process"/>
    <property type="evidence" value="ECO:0007669"/>
    <property type="project" value="TreeGrafter"/>
</dbReference>
<dbReference type="PANTHER" id="PTHR10088">
    <property type="entry name" value="GLUCOKINASE REGULATORY PROTEIN"/>
    <property type="match status" value="1"/>
</dbReference>
<dbReference type="InterPro" id="IPR046348">
    <property type="entry name" value="SIS_dom_sf"/>
</dbReference>
<evidence type="ECO:0000256" key="1">
    <source>
        <dbReference type="ARBA" id="ARBA00023277"/>
    </source>
</evidence>
<organism evidence="3">
    <name type="scientific">Streptomyces haneummycinicus</name>
    <dbReference type="NCBI Taxonomy" id="3074435"/>
    <lineage>
        <taxon>Bacteria</taxon>
        <taxon>Bacillati</taxon>
        <taxon>Actinomycetota</taxon>
        <taxon>Actinomycetes</taxon>
        <taxon>Kitasatosporales</taxon>
        <taxon>Streptomycetaceae</taxon>
        <taxon>Streptomyces</taxon>
    </lineage>
</organism>
<evidence type="ECO:0000256" key="2">
    <source>
        <dbReference type="SAM" id="MobiDB-lite"/>
    </source>
</evidence>
<evidence type="ECO:0000313" key="3">
    <source>
        <dbReference type="EMBL" id="BFO22575.1"/>
    </source>
</evidence>
<dbReference type="AlphaFoldDB" id="A0AAT9HYY4"/>
<dbReference type="EMBL" id="AP035768">
    <property type="protein sequence ID" value="BFO22575.1"/>
    <property type="molecule type" value="Genomic_DNA"/>
</dbReference>
<dbReference type="GO" id="GO:0097367">
    <property type="term" value="F:carbohydrate derivative binding"/>
    <property type="evidence" value="ECO:0007669"/>
    <property type="project" value="InterPro"/>
</dbReference>
<dbReference type="GO" id="GO:0009254">
    <property type="term" value="P:peptidoglycan turnover"/>
    <property type="evidence" value="ECO:0007669"/>
    <property type="project" value="TreeGrafter"/>
</dbReference>
<feature type="region of interest" description="Disordered" evidence="2">
    <location>
        <begin position="1"/>
        <end position="20"/>
    </location>
</feature>
<dbReference type="PANTHER" id="PTHR10088:SF4">
    <property type="entry name" value="GLUCOKINASE REGULATORY PROTEIN"/>
    <property type="match status" value="1"/>
</dbReference>
<dbReference type="GO" id="GO:0016803">
    <property type="term" value="F:ether hydrolase activity"/>
    <property type="evidence" value="ECO:0007669"/>
    <property type="project" value="TreeGrafter"/>
</dbReference>
<dbReference type="SUPFAM" id="SSF53697">
    <property type="entry name" value="SIS domain"/>
    <property type="match status" value="1"/>
</dbReference>
<sequence>MCCPIPDRKDPHESHPHHHDLRAQLETLTTEAYRPELADVDRLPTLDIARLMNGEDAGVAGAVSEQVPAIAAAVDAAAERMARGGRLIYAGAGTAGRLGCWTPPSVRPRSTRIRRGSSG</sequence>
<name>A0AAT9HYY4_9ACTN</name>
<gene>
    <name evidence="3" type="ORF">SHKM778_89630</name>
</gene>
<keyword evidence="1" id="KW-0119">Carbohydrate metabolism</keyword>
<reference evidence="3" key="2">
    <citation type="submission" date="2024-07" db="EMBL/GenBank/DDBJ databases">
        <title>Streptomyces haneummycinica sp. nov., a new antibiotic-producing actinobacterium isolated from marine sediment.</title>
        <authorList>
            <person name="Uemura M."/>
            <person name="Hamada M."/>
            <person name="Hirano S."/>
            <person name="Kobayashi K."/>
            <person name="Ohshiro T."/>
            <person name="Kobayashi T."/>
            <person name="Terahara T."/>
        </authorList>
    </citation>
    <scope>NUCLEOTIDE SEQUENCE</scope>
    <source>
        <strain evidence="3">KM77-8</strain>
    </source>
</reference>
<dbReference type="GO" id="GO:0016835">
    <property type="term" value="F:carbon-oxygen lyase activity"/>
    <property type="evidence" value="ECO:0007669"/>
    <property type="project" value="TreeGrafter"/>
</dbReference>
<protein>
    <recommendedName>
        <fullName evidence="4">N-acetylmuramic acid 6-phosphate etherase</fullName>
    </recommendedName>
</protein>
<dbReference type="Gene3D" id="3.40.50.10490">
    <property type="entry name" value="Glucose-6-phosphate isomerase like protein, domain 1"/>
    <property type="match status" value="1"/>
</dbReference>
<reference evidence="3" key="1">
    <citation type="submission" date="2024-06" db="EMBL/GenBank/DDBJ databases">
        <authorList>
            <consortium name="consrtm"/>
            <person name="Uemura M."/>
            <person name="Terahara T."/>
        </authorList>
    </citation>
    <scope>NUCLEOTIDE SEQUENCE</scope>
    <source>
        <strain evidence="3">KM77-8</strain>
    </source>
</reference>
<evidence type="ECO:0008006" key="4">
    <source>
        <dbReference type="Google" id="ProtNLM"/>
    </source>
</evidence>
<dbReference type="InterPro" id="IPR040190">
    <property type="entry name" value="MURQ/GCKR"/>
</dbReference>
<accession>A0AAT9HYY4</accession>
<proteinExistence type="predicted"/>